<feature type="region of interest" description="Disordered" evidence="3">
    <location>
        <begin position="1"/>
        <end position="25"/>
    </location>
</feature>
<dbReference type="AlphaFoldDB" id="A6TRQ2"/>
<keyword evidence="4" id="KW-0969">Cilium</keyword>
<evidence type="ECO:0000313" key="4">
    <source>
        <dbReference type="EMBL" id="ABR48870.1"/>
    </source>
</evidence>
<dbReference type="InterPro" id="IPR005648">
    <property type="entry name" value="FlgD"/>
</dbReference>
<dbReference type="Pfam" id="PF03963">
    <property type="entry name" value="FlgD"/>
    <property type="match status" value="1"/>
</dbReference>
<feature type="compositionally biased region" description="Basic and acidic residues" evidence="3">
    <location>
        <begin position="12"/>
        <end position="25"/>
    </location>
</feature>
<protein>
    <submittedName>
        <fullName evidence="4">Flagellar hook capping protein</fullName>
    </submittedName>
</protein>
<comment type="similarity">
    <text evidence="1">Belongs to the FlgD family.</text>
</comment>
<name>A6TRQ2_ALKMQ</name>
<dbReference type="EMBL" id="CP000724">
    <property type="protein sequence ID" value="ABR48870.1"/>
    <property type="molecule type" value="Genomic_DNA"/>
</dbReference>
<evidence type="ECO:0000256" key="3">
    <source>
        <dbReference type="SAM" id="MobiDB-lite"/>
    </source>
</evidence>
<dbReference type="STRING" id="293826.Amet_2718"/>
<evidence type="ECO:0000313" key="5">
    <source>
        <dbReference type="Proteomes" id="UP000001572"/>
    </source>
</evidence>
<dbReference type="eggNOG" id="COG1843">
    <property type="taxonomic scope" value="Bacteria"/>
</dbReference>
<accession>A6TRQ2</accession>
<dbReference type="RefSeq" id="WP_012063843.1">
    <property type="nucleotide sequence ID" value="NC_009633.1"/>
</dbReference>
<evidence type="ECO:0000256" key="1">
    <source>
        <dbReference type="ARBA" id="ARBA00010577"/>
    </source>
</evidence>
<reference evidence="5" key="1">
    <citation type="journal article" date="2016" name="Genome Announc.">
        <title>Complete genome sequence of Alkaliphilus metalliredigens strain QYMF, an alkaliphilic and metal-reducing bacterium isolated from borax-contaminated leachate ponds.</title>
        <authorList>
            <person name="Hwang C."/>
            <person name="Copeland A."/>
            <person name="Lucas S."/>
            <person name="Lapidus A."/>
            <person name="Barry K."/>
            <person name="Detter J.C."/>
            <person name="Glavina Del Rio T."/>
            <person name="Hammon N."/>
            <person name="Israni S."/>
            <person name="Dalin E."/>
            <person name="Tice H."/>
            <person name="Pitluck S."/>
            <person name="Chertkov O."/>
            <person name="Brettin T."/>
            <person name="Bruce D."/>
            <person name="Han C."/>
            <person name="Schmutz J."/>
            <person name="Larimer F."/>
            <person name="Land M.L."/>
            <person name="Hauser L."/>
            <person name="Kyrpides N."/>
            <person name="Mikhailova N."/>
            <person name="Ye Q."/>
            <person name="Zhou J."/>
            <person name="Richardson P."/>
            <person name="Fields M.W."/>
        </authorList>
    </citation>
    <scope>NUCLEOTIDE SEQUENCE [LARGE SCALE GENOMIC DNA]</scope>
    <source>
        <strain evidence="5">QYMF</strain>
    </source>
</reference>
<sequence>MSNISEIQNQYRYHEPNEKKKNTSDLDKDAFLKLLVTQMSNQDPLNPMEDREFISQMAQFSSLEQMQNLNDGLKDTKELLADHITQMNNNLVKSQTTIADQLDLMNIQINKVLNHISPEAPENEDNEAGGTTTE</sequence>
<keyword evidence="4" id="KW-0282">Flagellum</keyword>
<dbReference type="GO" id="GO:0044781">
    <property type="term" value="P:bacterial-type flagellum organization"/>
    <property type="evidence" value="ECO:0007669"/>
    <property type="project" value="UniProtKB-KW"/>
</dbReference>
<feature type="compositionally biased region" description="Polar residues" evidence="3">
    <location>
        <begin position="1"/>
        <end position="11"/>
    </location>
</feature>
<keyword evidence="2" id="KW-1005">Bacterial flagellum biogenesis</keyword>
<proteinExistence type="inferred from homology"/>
<organism evidence="4 5">
    <name type="scientific">Alkaliphilus metalliredigens (strain QYMF)</name>
    <dbReference type="NCBI Taxonomy" id="293826"/>
    <lineage>
        <taxon>Bacteria</taxon>
        <taxon>Bacillati</taxon>
        <taxon>Bacillota</taxon>
        <taxon>Clostridia</taxon>
        <taxon>Peptostreptococcales</taxon>
        <taxon>Natronincolaceae</taxon>
        <taxon>Alkaliphilus</taxon>
    </lineage>
</organism>
<keyword evidence="4" id="KW-0966">Cell projection</keyword>
<dbReference type="OrthoDB" id="280334at2"/>
<dbReference type="Proteomes" id="UP000001572">
    <property type="component" value="Chromosome"/>
</dbReference>
<evidence type="ECO:0000256" key="2">
    <source>
        <dbReference type="ARBA" id="ARBA00022795"/>
    </source>
</evidence>
<keyword evidence="5" id="KW-1185">Reference proteome</keyword>
<dbReference type="HOGENOM" id="CLU_151732_0_0_9"/>
<gene>
    <name evidence="4" type="ordered locus">Amet_2718</name>
</gene>
<dbReference type="KEGG" id="amt:Amet_2718"/>